<dbReference type="OrthoDB" id="2506060at2759"/>
<feature type="compositionally biased region" description="Acidic residues" evidence="1">
    <location>
        <begin position="60"/>
        <end position="81"/>
    </location>
</feature>
<name>A0A0L6V8W2_9BASI</name>
<dbReference type="EMBL" id="LAVV01007059">
    <property type="protein sequence ID" value="KNZ57251.1"/>
    <property type="molecule type" value="Genomic_DNA"/>
</dbReference>
<reference evidence="2 3" key="1">
    <citation type="submission" date="2015-08" db="EMBL/GenBank/DDBJ databases">
        <title>Next Generation Sequencing and Analysis of the Genome of Puccinia sorghi L Schw, the Causal Agent of Maize Common Rust.</title>
        <authorList>
            <person name="Rochi L."/>
            <person name="Burguener G."/>
            <person name="Darino M."/>
            <person name="Turjanski A."/>
            <person name="Kreff E."/>
            <person name="Dieguez M.J."/>
            <person name="Sacco F."/>
        </authorList>
    </citation>
    <scope>NUCLEOTIDE SEQUENCE [LARGE SCALE GENOMIC DNA]</scope>
    <source>
        <strain evidence="2 3">RO10H11247</strain>
    </source>
</reference>
<protein>
    <submittedName>
        <fullName evidence="2">Uncharacterized protein</fullName>
    </submittedName>
</protein>
<accession>A0A0L6V8W2</accession>
<dbReference type="AlphaFoldDB" id="A0A0L6V8W2"/>
<keyword evidence="3" id="KW-1185">Reference proteome</keyword>
<evidence type="ECO:0000313" key="3">
    <source>
        <dbReference type="Proteomes" id="UP000037035"/>
    </source>
</evidence>
<comment type="caution">
    <text evidence="2">The sequence shown here is derived from an EMBL/GenBank/DDBJ whole genome shotgun (WGS) entry which is preliminary data.</text>
</comment>
<evidence type="ECO:0000313" key="2">
    <source>
        <dbReference type="EMBL" id="KNZ57251.1"/>
    </source>
</evidence>
<feature type="region of interest" description="Disordered" evidence="1">
    <location>
        <begin position="50"/>
        <end position="81"/>
    </location>
</feature>
<organism evidence="2 3">
    <name type="scientific">Puccinia sorghi</name>
    <dbReference type="NCBI Taxonomy" id="27349"/>
    <lineage>
        <taxon>Eukaryota</taxon>
        <taxon>Fungi</taxon>
        <taxon>Dikarya</taxon>
        <taxon>Basidiomycota</taxon>
        <taxon>Pucciniomycotina</taxon>
        <taxon>Pucciniomycetes</taxon>
        <taxon>Pucciniales</taxon>
        <taxon>Pucciniaceae</taxon>
        <taxon>Puccinia</taxon>
    </lineage>
</organism>
<evidence type="ECO:0000256" key="1">
    <source>
        <dbReference type="SAM" id="MobiDB-lite"/>
    </source>
</evidence>
<proteinExistence type="predicted"/>
<gene>
    <name evidence="2" type="ORF">VP01_21g3</name>
</gene>
<dbReference type="Proteomes" id="UP000037035">
    <property type="component" value="Unassembled WGS sequence"/>
</dbReference>
<dbReference type="VEuPathDB" id="FungiDB:VP01_21g3"/>
<sequence>MKAYDLFLTSAKLEAFEDGIFNEEQNNIVTSRQDVFIETLFDFHLWEQSPSEPNSKIIEIDDPQEPNPEDTNWDPEEFWAA</sequence>